<reference evidence="3" key="1">
    <citation type="submission" date="2016-10" db="EMBL/GenBank/DDBJ databases">
        <authorList>
            <person name="Varghese N."/>
            <person name="Submissions S."/>
        </authorList>
    </citation>
    <scope>NUCLEOTIDE SEQUENCE [LARGE SCALE GENOMIC DNA]</scope>
    <source>
        <strain evidence="3">DSM 17724</strain>
    </source>
</reference>
<organism evidence="2 3">
    <name type="scientific">Chryseobacterium wanjuense</name>
    <dbReference type="NCBI Taxonomy" id="356305"/>
    <lineage>
        <taxon>Bacteria</taxon>
        <taxon>Pseudomonadati</taxon>
        <taxon>Bacteroidota</taxon>
        <taxon>Flavobacteriia</taxon>
        <taxon>Flavobacteriales</taxon>
        <taxon>Weeksellaceae</taxon>
        <taxon>Chryseobacterium group</taxon>
        <taxon>Chryseobacterium</taxon>
    </lineage>
</organism>
<feature type="transmembrane region" description="Helical" evidence="1">
    <location>
        <begin position="47"/>
        <end position="69"/>
    </location>
</feature>
<evidence type="ECO:0000313" key="2">
    <source>
        <dbReference type="EMBL" id="SEW39562.1"/>
    </source>
</evidence>
<dbReference type="Proteomes" id="UP000199469">
    <property type="component" value="Unassembled WGS sequence"/>
</dbReference>
<dbReference type="EMBL" id="FOIU01000002">
    <property type="protein sequence ID" value="SEW39562.1"/>
    <property type="molecule type" value="Genomic_DNA"/>
</dbReference>
<dbReference type="STRING" id="356305.SAMN05421841_2609"/>
<evidence type="ECO:0000256" key="1">
    <source>
        <dbReference type="SAM" id="Phobius"/>
    </source>
</evidence>
<sequence length="109" mass="11857">MKTTIDNTFEDFKTALNNNPNLQQEFRENPVKAAENITTNPKDTDSWIYRIIVLSFGLIILTIVITLTVMSMNEGGNQINAQVLTIFTAISSGSIGALAGLLAPSPSKQ</sequence>
<feature type="transmembrane region" description="Helical" evidence="1">
    <location>
        <begin position="81"/>
        <end position="103"/>
    </location>
</feature>
<keyword evidence="1" id="KW-1133">Transmembrane helix</keyword>
<dbReference type="RefSeq" id="WP_089793257.1">
    <property type="nucleotide sequence ID" value="NZ_FOIU01000002.1"/>
</dbReference>
<dbReference type="OrthoDB" id="1274746at2"/>
<keyword evidence="1" id="KW-0472">Membrane</keyword>
<dbReference type="AlphaFoldDB" id="A0A1I0RH22"/>
<protein>
    <submittedName>
        <fullName evidence="2">Uncharacterized protein</fullName>
    </submittedName>
</protein>
<gene>
    <name evidence="2" type="ORF">SAMN05421841_2609</name>
</gene>
<keyword evidence="3" id="KW-1185">Reference proteome</keyword>
<proteinExistence type="predicted"/>
<keyword evidence="1" id="KW-0812">Transmembrane</keyword>
<evidence type="ECO:0000313" key="3">
    <source>
        <dbReference type="Proteomes" id="UP000199469"/>
    </source>
</evidence>
<name>A0A1I0RH22_9FLAO</name>
<accession>A0A1I0RH22</accession>